<dbReference type="Gene3D" id="3.40.190.10">
    <property type="entry name" value="Periplasmic binding protein-like II"/>
    <property type="match status" value="1"/>
</dbReference>
<feature type="signal peptide" evidence="6">
    <location>
        <begin position="1"/>
        <end position="22"/>
    </location>
</feature>
<dbReference type="InterPro" id="IPR022627">
    <property type="entry name" value="DUF3502"/>
</dbReference>
<gene>
    <name evidence="9" type="ORF">DW707_14670</name>
    <name evidence="8" type="ORF">ERS852392_02938</name>
</gene>
<keyword evidence="1" id="KW-1003">Cell membrane</keyword>
<dbReference type="PROSITE" id="PS51257">
    <property type="entry name" value="PROKAR_LIPOPROTEIN"/>
    <property type="match status" value="1"/>
</dbReference>
<proteinExistence type="predicted"/>
<dbReference type="Pfam" id="PF12010">
    <property type="entry name" value="DUF3502"/>
    <property type="match status" value="1"/>
</dbReference>
<feature type="domain" description="DUF3502" evidence="7">
    <location>
        <begin position="441"/>
        <end position="508"/>
    </location>
</feature>
<accession>A0A174EHM2</accession>
<reference evidence="9 11" key="2">
    <citation type="submission" date="2018-08" db="EMBL/GenBank/DDBJ databases">
        <title>A genome reference for cultivated species of the human gut microbiota.</title>
        <authorList>
            <person name="Zou Y."/>
            <person name="Xue W."/>
            <person name="Luo G."/>
        </authorList>
    </citation>
    <scope>NUCLEOTIDE SEQUENCE [LARGE SCALE GENOMIC DNA]</scope>
    <source>
        <strain evidence="9 11">AM27-11</strain>
    </source>
</reference>
<reference evidence="8 10" key="1">
    <citation type="submission" date="2015-09" db="EMBL/GenBank/DDBJ databases">
        <authorList>
            <consortium name="Pathogen Informatics"/>
        </authorList>
    </citation>
    <scope>NUCLEOTIDE SEQUENCE [LARGE SCALE GENOMIC DNA]</scope>
    <source>
        <strain evidence="8 10">2789STDY5608835</strain>
    </source>
</reference>
<sequence>MKKRLISMLLTAGMLVSLVAGCGSKAETPGASGDSNAAGTETASTNGEYPVIRVPYSIVFDSFDADKVEDALNEIMREKAGAEIELVGIEFANWSTQLNLMLTGGENSLDIFSSFWYTSVNNLAANGQAMPLDDLLKSDGQGILDIYDGLEDYLNCGKIDGKIYGIPCIYAWSSENLYLCRTEDAEAAGIDWNTVNDLDSMTDAMISLKKANPDKYFIPGSTDPYWIPKSIDYFGDTNYLGVLTDPTHSTTVENYYESDYFKNFLEHVKVWKENDIFSPDPLSNNQPTLMSVNLGIADGTPGYSWDAECSIPSTGVQNGMDVVGSAVTEPLATTGDVTTYMWHISPFCKNPEAAMRVLNVLFTDPEAAQIAANGLEGLEYELDENGQMMYPEGKTMADIGWPAASMAYWPNVTLCKTWNYEAEDIYDQMKKKNENAEKSLALGFQFDSSKVADQITACTNVVAQYYTPLMYGEVDIDSTLEEFNKQLYAAGLQDIIDEKQAQLDAWLASK</sequence>
<evidence type="ECO:0000256" key="4">
    <source>
        <dbReference type="ARBA" id="ARBA00023139"/>
    </source>
</evidence>
<dbReference type="PANTHER" id="PTHR43649">
    <property type="entry name" value="ARABINOSE-BINDING PROTEIN-RELATED"/>
    <property type="match status" value="1"/>
</dbReference>
<evidence type="ECO:0000313" key="11">
    <source>
        <dbReference type="Proteomes" id="UP000286271"/>
    </source>
</evidence>
<dbReference type="InterPro" id="IPR006059">
    <property type="entry name" value="SBP"/>
</dbReference>
<evidence type="ECO:0000256" key="6">
    <source>
        <dbReference type="SAM" id="SignalP"/>
    </source>
</evidence>
<evidence type="ECO:0000256" key="1">
    <source>
        <dbReference type="ARBA" id="ARBA00022475"/>
    </source>
</evidence>
<feature type="chain" id="PRO_5041795104" evidence="6">
    <location>
        <begin position="23"/>
        <end position="510"/>
    </location>
</feature>
<dbReference type="SUPFAM" id="SSF53850">
    <property type="entry name" value="Periplasmic binding protein-like II"/>
    <property type="match status" value="1"/>
</dbReference>
<dbReference type="EMBL" id="QSKW01000029">
    <property type="protein sequence ID" value="RHE93469.1"/>
    <property type="molecule type" value="Genomic_DNA"/>
</dbReference>
<keyword evidence="3" id="KW-0472">Membrane</keyword>
<dbReference type="Proteomes" id="UP000286271">
    <property type="component" value="Unassembled WGS sequence"/>
</dbReference>
<evidence type="ECO:0000256" key="3">
    <source>
        <dbReference type="ARBA" id="ARBA00023136"/>
    </source>
</evidence>
<protein>
    <submittedName>
        <fullName evidence="9">Extracellular solute-binding protein</fullName>
    </submittedName>
    <submittedName>
        <fullName evidence="8">Maltose-binding periplasmic proteins/domains</fullName>
    </submittedName>
</protein>
<evidence type="ECO:0000256" key="5">
    <source>
        <dbReference type="ARBA" id="ARBA00023288"/>
    </source>
</evidence>
<dbReference type="RefSeq" id="WP_055302878.1">
    <property type="nucleotide sequence ID" value="NZ_CATYLF010000012.1"/>
</dbReference>
<dbReference type="PANTHER" id="PTHR43649:SF33">
    <property type="entry name" value="POLYGALACTURONAN_RHAMNOGALACTURONAN-BINDING PROTEIN YTCQ"/>
    <property type="match status" value="1"/>
</dbReference>
<keyword evidence="4" id="KW-0564">Palmitate</keyword>
<keyword evidence="2 6" id="KW-0732">Signal</keyword>
<keyword evidence="5" id="KW-0449">Lipoprotein</keyword>
<evidence type="ECO:0000313" key="8">
    <source>
        <dbReference type="EMBL" id="CUO36208.1"/>
    </source>
</evidence>
<dbReference type="Proteomes" id="UP000095395">
    <property type="component" value="Unassembled WGS sequence"/>
</dbReference>
<evidence type="ECO:0000313" key="10">
    <source>
        <dbReference type="Proteomes" id="UP000095395"/>
    </source>
</evidence>
<evidence type="ECO:0000313" key="9">
    <source>
        <dbReference type="EMBL" id="RHE93469.1"/>
    </source>
</evidence>
<dbReference type="AlphaFoldDB" id="A0A174EHM2"/>
<evidence type="ECO:0000259" key="7">
    <source>
        <dbReference type="Pfam" id="PF12010"/>
    </source>
</evidence>
<dbReference type="InterPro" id="IPR050490">
    <property type="entry name" value="Bact_solute-bd_prot1"/>
</dbReference>
<organism evidence="8 10">
    <name type="scientific">Roseburia inulinivorans</name>
    <dbReference type="NCBI Taxonomy" id="360807"/>
    <lineage>
        <taxon>Bacteria</taxon>
        <taxon>Bacillati</taxon>
        <taxon>Bacillota</taxon>
        <taxon>Clostridia</taxon>
        <taxon>Lachnospirales</taxon>
        <taxon>Lachnospiraceae</taxon>
        <taxon>Roseburia</taxon>
    </lineage>
</organism>
<dbReference type="Pfam" id="PF01547">
    <property type="entry name" value="SBP_bac_1"/>
    <property type="match status" value="1"/>
</dbReference>
<dbReference type="EMBL" id="CYYR01000024">
    <property type="protein sequence ID" value="CUO36208.1"/>
    <property type="molecule type" value="Genomic_DNA"/>
</dbReference>
<evidence type="ECO:0000256" key="2">
    <source>
        <dbReference type="ARBA" id="ARBA00022729"/>
    </source>
</evidence>
<name>A0A174EHM2_9FIRM</name>